<keyword evidence="2" id="KW-0812">Transmembrane</keyword>
<feature type="compositionally biased region" description="Low complexity" evidence="1">
    <location>
        <begin position="14"/>
        <end position="43"/>
    </location>
</feature>
<reference evidence="3 4" key="1">
    <citation type="submission" date="2020-03" db="EMBL/GenBank/DDBJ databases">
        <title>Leucobacter sp. nov., isolated from beetles.</title>
        <authorList>
            <person name="Hyun D.-W."/>
            <person name="Bae J.-W."/>
        </authorList>
    </citation>
    <scope>NUCLEOTIDE SEQUENCE [LARGE SCALE GENOMIC DNA]</scope>
    <source>
        <strain evidence="3 4">HDW9C</strain>
    </source>
</reference>
<keyword evidence="2" id="KW-0472">Membrane</keyword>
<evidence type="ECO:0000256" key="1">
    <source>
        <dbReference type="SAM" id="MobiDB-lite"/>
    </source>
</evidence>
<sequence>MTTTTFAAIEATADTSTMSTPAAEPTAPSAPGADFAATQATEPTPAPAPTAASNRGFAITSFVLGIASVVAGWTFVAPIIGFVLGMLALRRGTSERTLALWGVWINGVILGLAAIGILFATTLIGAGLLTLPIFFA</sequence>
<evidence type="ECO:0000256" key="2">
    <source>
        <dbReference type="SAM" id="Phobius"/>
    </source>
</evidence>
<evidence type="ECO:0000313" key="4">
    <source>
        <dbReference type="Proteomes" id="UP000502677"/>
    </source>
</evidence>
<dbReference type="RefSeq" id="WP_166292438.1">
    <property type="nucleotide sequence ID" value="NZ_CP049863.1"/>
</dbReference>
<feature type="region of interest" description="Disordered" evidence="1">
    <location>
        <begin position="14"/>
        <end position="50"/>
    </location>
</feature>
<feature type="transmembrane region" description="Helical" evidence="2">
    <location>
        <begin position="101"/>
        <end position="134"/>
    </location>
</feature>
<feature type="transmembrane region" description="Helical" evidence="2">
    <location>
        <begin position="62"/>
        <end position="89"/>
    </location>
</feature>
<gene>
    <name evidence="3" type="ORF">G7068_13505</name>
</gene>
<dbReference type="Proteomes" id="UP000502677">
    <property type="component" value="Chromosome"/>
</dbReference>
<keyword evidence="4" id="KW-1185">Reference proteome</keyword>
<name>A0A6G7XIA3_9MICO</name>
<accession>A0A6G7XIA3</accession>
<keyword evidence="2" id="KW-1133">Transmembrane helix</keyword>
<protein>
    <submittedName>
        <fullName evidence="3">DUF4190 domain-containing protein</fullName>
    </submittedName>
</protein>
<dbReference type="EMBL" id="CP049863">
    <property type="protein sequence ID" value="QIK64098.1"/>
    <property type="molecule type" value="Genomic_DNA"/>
</dbReference>
<dbReference type="KEGG" id="lvi:G7068_13505"/>
<dbReference type="AlphaFoldDB" id="A0A6G7XIA3"/>
<proteinExistence type="predicted"/>
<organism evidence="3 4">
    <name type="scientific">Leucobacter viscericola</name>
    <dbReference type="NCBI Taxonomy" id="2714935"/>
    <lineage>
        <taxon>Bacteria</taxon>
        <taxon>Bacillati</taxon>
        <taxon>Actinomycetota</taxon>
        <taxon>Actinomycetes</taxon>
        <taxon>Micrococcales</taxon>
        <taxon>Microbacteriaceae</taxon>
        <taxon>Leucobacter</taxon>
    </lineage>
</organism>
<evidence type="ECO:0000313" key="3">
    <source>
        <dbReference type="EMBL" id="QIK64098.1"/>
    </source>
</evidence>